<evidence type="ECO:0000313" key="3">
    <source>
        <dbReference type="EMBL" id="KAF4126615.1"/>
    </source>
</evidence>
<dbReference type="EMBL" id="JAANYQ010000001">
    <property type="protein sequence ID" value="KAF4126615.1"/>
    <property type="molecule type" value="Genomic_DNA"/>
</dbReference>
<accession>A0A9P4Z120</accession>
<dbReference type="AlphaFoldDB" id="A0A9P4Z120"/>
<proteinExistence type="predicted"/>
<dbReference type="OrthoDB" id="510958at2759"/>
<comment type="caution">
    <text evidence="3">The sequence shown here is derived from an EMBL/GenBank/DDBJ whole genome shotgun (WGS) entry which is preliminary data.</text>
</comment>
<feature type="domain" description="Histone deacetylase complex subunit SAP30 Sin3 binding" evidence="2">
    <location>
        <begin position="145"/>
        <end position="179"/>
    </location>
</feature>
<evidence type="ECO:0000313" key="4">
    <source>
        <dbReference type="Proteomes" id="UP000749293"/>
    </source>
</evidence>
<gene>
    <name evidence="3" type="ORF">GMORB2_0351</name>
</gene>
<dbReference type="RefSeq" id="XP_035325267.1">
    <property type="nucleotide sequence ID" value="XM_035462337.1"/>
</dbReference>
<feature type="compositionally biased region" description="Polar residues" evidence="1">
    <location>
        <begin position="23"/>
        <end position="46"/>
    </location>
</feature>
<evidence type="ECO:0000256" key="1">
    <source>
        <dbReference type="SAM" id="MobiDB-lite"/>
    </source>
</evidence>
<dbReference type="InterPro" id="IPR038291">
    <property type="entry name" value="SAP30_C_sf"/>
</dbReference>
<dbReference type="GeneID" id="55966581"/>
<organism evidence="3 4">
    <name type="scientific">Geosmithia morbida</name>
    <dbReference type="NCBI Taxonomy" id="1094350"/>
    <lineage>
        <taxon>Eukaryota</taxon>
        <taxon>Fungi</taxon>
        <taxon>Dikarya</taxon>
        <taxon>Ascomycota</taxon>
        <taxon>Pezizomycotina</taxon>
        <taxon>Sordariomycetes</taxon>
        <taxon>Hypocreomycetidae</taxon>
        <taxon>Hypocreales</taxon>
        <taxon>Bionectriaceae</taxon>
        <taxon>Geosmithia</taxon>
    </lineage>
</organism>
<feature type="region of interest" description="Disordered" evidence="1">
    <location>
        <begin position="1"/>
        <end position="46"/>
    </location>
</feature>
<feature type="compositionally biased region" description="Basic and acidic residues" evidence="1">
    <location>
        <begin position="8"/>
        <end position="22"/>
    </location>
</feature>
<protein>
    <recommendedName>
        <fullName evidence="2">Histone deacetylase complex subunit SAP30 Sin3 binding domain-containing protein</fullName>
    </recommendedName>
</protein>
<evidence type="ECO:0000259" key="2">
    <source>
        <dbReference type="Pfam" id="PF13867"/>
    </source>
</evidence>
<dbReference type="Proteomes" id="UP000749293">
    <property type="component" value="Unassembled WGS sequence"/>
</dbReference>
<sequence length="199" mass="21939">MAPAKSSRNHDDGKAETAKERATGQTSAKMRRGASQQSSNLREVTNASATSAAAAAAARPATTQPTPGVRFLLLSLLCTSPGHWSILTLSEQLQWNTFDRAMLHSYTREHKLNYPSCFTSTYHQTILAQPAGIGAYSPTMLRRKKQRQSKEQLTQSVRKHFNGLGIQENDVIVDLIYKLRSDDLAKRRGPQKLSGIASE</sequence>
<name>A0A9P4Z120_9HYPO</name>
<reference evidence="3" key="1">
    <citation type="submission" date="2020-03" db="EMBL/GenBank/DDBJ databases">
        <title>Site-based positive gene gene selection in Geosmithia morbida across the United States reveals a broad range of putative effectors and factors for local host and environmental adapation.</title>
        <authorList>
            <person name="Onufrak A."/>
            <person name="Murdoch R.W."/>
            <person name="Gazis R."/>
            <person name="Huff M."/>
            <person name="Staton M."/>
            <person name="Klingeman W."/>
            <person name="Hadziabdic D."/>
        </authorList>
    </citation>
    <scope>NUCLEOTIDE SEQUENCE</scope>
    <source>
        <strain evidence="3">1262</strain>
    </source>
</reference>
<keyword evidence="4" id="KW-1185">Reference proteome</keyword>
<dbReference type="InterPro" id="IPR025718">
    <property type="entry name" value="SAP30_Sin3-bd"/>
</dbReference>
<dbReference type="Pfam" id="PF13867">
    <property type="entry name" value="SAP30_Sin3_bdg"/>
    <property type="match status" value="1"/>
</dbReference>
<dbReference type="Gene3D" id="6.10.160.20">
    <property type="match status" value="1"/>
</dbReference>